<protein>
    <submittedName>
        <fullName evidence="2">Uncharacterized protein</fullName>
    </submittedName>
</protein>
<keyword evidence="1" id="KW-1133">Transmembrane helix</keyword>
<dbReference type="Proteomes" id="UP000499080">
    <property type="component" value="Unassembled WGS sequence"/>
</dbReference>
<proteinExistence type="predicted"/>
<comment type="caution">
    <text evidence="2">The sequence shown here is derived from an EMBL/GenBank/DDBJ whole genome shotgun (WGS) entry which is preliminary data.</text>
</comment>
<sequence>MVSRRKNEELNPKNLVGTVKYSGGGVLVWGFMPASGLDYYWIWFQSEGMFTMVEVWQSFRLQKRSQVVFGSLEKSDSLCVTFCRSDWYLSGYFDRVVRNLGDPWRDH</sequence>
<dbReference type="AlphaFoldDB" id="A0A4Y2HYC1"/>
<feature type="transmembrane region" description="Helical" evidence="1">
    <location>
        <begin position="21"/>
        <end position="42"/>
    </location>
</feature>
<accession>A0A4Y2HYC1</accession>
<organism evidence="2 3">
    <name type="scientific">Araneus ventricosus</name>
    <name type="common">Orbweaver spider</name>
    <name type="synonym">Epeira ventricosa</name>
    <dbReference type="NCBI Taxonomy" id="182803"/>
    <lineage>
        <taxon>Eukaryota</taxon>
        <taxon>Metazoa</taxon>
        <taxon>Ecdysozoa</taxon>
        <taxon>Arthropoda</taxon>
        <taxon>Chelicerata</taxon>
        <taxon>Arachnida</taxon>
        <taxon>Araneae</taxon>
        <taxon>Araneomorphae</taxon>
        <taxon>Entelegynae</taxon>
        <taxon>Araneoidea</taxon>
        <taxon>Araneidae</taxon>
        <taxon>Araneus</taxon>
    </lineage>
</organism>
<keyword evidence="1" id="KW-0472">Membrane</keyword>
<reference evidence="2 3" key="1">
    <citation type="journal article" date="2019" name="Sci. Rep.">
        <title>Orb-weaving spider Araneus ventricosus genome elucidates the spidroin gene catalogue.</title>
        <authorList>
            <person name="Kono N."/>
            <person name="Nakamura H."/>
            <person name="Ohtoshi R."/>
            <person name="Moran D.A.P."/>
            <person name="Shinohara A."/>
            <person name="Yoshida Y."/>
            <person name="Fujiwara M."/>
            <person name="Mori M."/>
            <person name="Tomita M."/>
            <person name="Arakawa K."/>
        </authorList>
    </citation>
    <scope>NUCLEOTIDE SEQUENCE [LARGE SCALE GENOMIC DNA]</scope>
</reference>
<dbReference type="EMBL" id="BGPR01002257">
    <property type="protein sequence ID" value="GBM70544.1"/>
    <property type="molecule type" value="Genomic_DNA"/>
</dbReference>
<evidence type="ECO:0000313" key="2">
    <source>
        <dbReference type="EMBL" id="GBM70544.1"/>
    </source>
</evidence>
<evidence type="ECO:0000313" key="3">
    <source>
        <dbReference type="Proteomes" id="UP000499080"/>
    </source>
</evidence>
<keyword evidence="1" id="KW-0812">Transmembrane</keyword>
<name>A0A4Y2HYC1_ARAVE</name>
<gene>
    <name evidence="2" type="ORF">AVEN_47660_1</name>
</gene>
<keyword evidence="3" id="KW-1185">Reference proteome</keyword>
<dbReference type="OrthoDB" id="5988968at2759"/>
<evidence type="ECO:0000256" key="1">
    <source>
        <dbReference type="SAM" id="Phobius"/>
    </source>
</evidence>